<evidence type="ECO:0000256" key="1">
    <source>
        <dbReference type="SAM" id="MobiDB-lite"/>
    </source>
</evidence>
<dbReference type="EMBL" id="FUEZ01000004">
    <property type="protein sequence ID" value="SPM43107.1"/>
    <property type="molecule type" value="Genomic_DNA"/>
</dbReference>
<dbReference type="RefSeq" id="WP_077081428.1">
    <property type="nucleotide sequence ID" value="NZ_FUEZ01000004.1"/>
</dbReference>
<name>A0A2U3PH57_9MYCO</name>
<evidence type="ECO:0000256" key="2">
    <source>
        <dbReference type="SAM" id="Phobius"/>
    </source>
</evidence>
<dbReference type="STRING" id="1841861.GCA_900157365_03649"/>
<reference evidence="3 4" key="1">
    <citation type="submission" date="2017-01" db="EMBL/GenBank/DDBJ databases">
        <authorList>
            <consortium name="Urmite Genomes"/>
        </authorList>
    </citation>
    <scope>NUCLEOTIDE SEQUENCE [LARGE SCALE GENOMIC DNA]</scope>
    <source>
        <strain evidence="3 4">AB215</strain>
    </source>
</reference>
<sequence>MSTEDTHTGARRHSIGLVVGAGLLGVVIGAIVAFAITGLVFTVRVELPPPPYPPQLSSVPTPGGYPVPSPASTASAPASTPGGLPLPPPPHS</sequence>
<proteinExistence type="predicted"/>
<gene>
    <name evidence="3" type="ORF">MNAB215_5329</name>
</gene>
<feature type="compositionally biased region" description="Low complexity" evidence="1">
    <location>
        <begin position="70"/>
        <end position="83"/>
    </location>
</feature>
<protein>
    <submittedName>
        <fullName evidence="3">Uncharacterized protein</fullName>
    </submittedName>
</protein>
<keyword evidence="4" id="KW-1185">Reference proteome</keyword>
<evidence type="ECO:0000313" key="3">
    <source>
        <dbReference type="EMBL" id="SPM43107.1"/>
    </source>
</evidence>
<keyword evidence="2" id="KW-0472">Membrane</keyword>
<dbReference type="Proteomes" id="UP000240424">
    <property type="component" value="Unassembled WGS sequence"/>
</dbReference>
<keyword evidence="2" id="KW-0812">Transmembrane</keyword>
<evidence type="ECO:0000313" key="4">
    <source>
        <dbReference type="Proteomes" id="UP000240424"/>
    </source>
</evidence>
<feature type="region of interest" description="Disordered" evidence="1">
    <location>
        <begin position="51"/>
        <end position="92"/>
    </location>
</feature>
<keyword evidence="2" id="KW-1133">Transmembrane helix</keyword>
<dbReference type="AlphaFoldDB" id="A0A2U3PH57"/>
<organism evidence="3 4">
    <name type="scientific">Mycobacterium numidiamassiliense</name>
    <dbReference type="NCBI Taxonomy" id="1841861"/>
    <lineage>
        <taxon>Bacteria</taxon>
        <taxon>Bacillati</taxon>
        <taxon>Actinomycetota</taxon>
        <taxon>Actinomycetes</taxon>
        <taxon>Mycobacteriales</taxon>
        <taxon>Mycobacteriaceae</taxon>
        <taxon>Mycobacterium</taxon>
    </lineage>
</organism>
<accession>A0A2U3PH57</accession>
<feature type="transmembrane region" description="Helical" evidence="2">
    <location>
        <begin position="15"/>
        <end position="41"/>
    </location>
</feature>